<dbReference type="PANTHER" id="PTHR31633">
    <property type="entry name" value="H/ACA RIBONUCLEOPROTEIN COMPLEX NON-CORE SUBUNIT NAF1"/>
    <property type="match status" value="1"/>
</dbReference>
<gene>
    <name evidence="10" type="primary">ABSGL_01934.1 scaffold 2596</name>
</gene>
<dbReference type="GO" id="GO:0005732">
    <property type="term" value="C:sno(s)RNA-containing ribonucleoprotein complex"/>
    <property type="evidence" value="ECO:0007669"/>
    <property type="project" value="InterPro"/>
</dbReference>
<feature type="compositionally biased region" description="Polar residues" evidence="9">
    <location>
        <begin position="92"/>
        <end position="105"/>
    </location>
</feature>
<evidence type="ECO:0000256" key="1">
    <source>
        <dbReference type="ARBA" id="ARBA00004123"/>
    </source>
</evidence>
<dbReference type="Proteomes" id="UP000078561">
    <property type="component" value="Unassembled WGS sequence"/>
</dbReference>
<dbReference type="Pfam" id="PF04410">
    <property type="entry name" value="Gar1"/>
    <property type="match status" value="1"/>
</dbReference>
<evidence type="ECO:0000256" key="7">
    <source>
        <dbReference type="ARBA" id="ARBA00022884"/>
    </source>
</evidence>
<accession>A0A163LTT2</accession>
<dbReference type="GO" id="GO:0005634">
    <property type="term" value="C:nucleus"/>
    <property type="evidence" value="ECO:0007669"/>
    <property type="project" value="UniProtKB-SubCell"/>
</dbReference>
<feature type="region of interest" description="Disordered" evidence="9">
    <location>
        <begin position="430"/>
        <end position="495"/>
    </location>
</feature>
<evidence type="ECO:0000256" key="8">
    <source>
        <dbReference type="ARBA" id="ARBA00023242"/>
    </source>
</evidence>
<dbReference type="GO" id="GO:0000493">
    <property type="term" value="P:box H/ACA snoRNP assembly"/>
    <property type="evidence" value="ECO:0007669"/>
    <property type="project" value="InterPro"/>
</dbReference>
<proteinExistence type="inferred from homology"/>
<dbReference type="Gene3D" id="2.40.10.230">
    <property type="entry name" value="Probable tRNA pseudouridine synthase domain"/>
    <property type="match status" value="1"/>
</dbReference>
<protein>
    <recommendedName>
        <fullName evidence="3">H/ACA ribonucleoprotein complex non-core subunit NAF1</fullName>
    </recommendedName>
</protein>
<keyword evidence="11" id="KW-1185">Reference proteome</keyword>
<name>A0A163LTT2_ABSGL</name>
<feature type="compositionally biased region" description="Polar residues" evidence="9">
    <location>
        <begin position="289"/>
        <end position="298"/>
    </location>
</feature>
<feature type="region of interest" description="Disordered" evidence="9">
    <location>
        <begin position="48"/>
        <end position="106"/>
    </location>
</feature>
<feature type="compositionally biased region" description="Basic and acidic residues" evidence="9">
    <location>
        <begin position="1"/>
        <end position="11"/>
    </location>
</feature>
<feature type="region of interest" description="Disordered" evidence="9">
    <location>
        <begin position="1"/>
        <end position="24"/>
    </location>
</feature>
<feature type="region of interest" description="Disordered" evidence="9">
    <location>
        <begin position="406"/>
        <end position="425"/>
    </location>
</feature>
<dbReference type="GO" id="GO:0006364">
    <property type="term" value="P:rRNA processing"/>
    <property type="evidence" value="ECO:0007669"/>
    <property type="project" value="UniProtKB-KW"/>
</dbReference>
<feature type="region of interest" description="Disordered" evidence="9">
    <location>
        <begin position="308"/>
        <end position="327"/>
    </location>
</feature>
<evidence type="ECO:0000256" key="2">
    <source>
        <dbReference type="ARBA" id="ARBA00009801"/>
    </source>
</evidence>
<sequence>MDPDTTLHVDNDQPPAEDTIMTTETTTETIVVKEETTEQDPLDLALDQVKNEENYDSSDLDLSSDDEDDSSSDGSAANNDDDDDDDDEDTKLSTTAPLVSTNEVTDIQIERPNFELTDSTPVAPVGTIFSVIDKTVVVQTQTHGNVLDMESLLVLTDDRVVLGEVFETFGPVDRPFYSVRFNSMDEIPSAAKSGARVAYVPSYARTQLVQVEKLKLLKGTDASNRFDEEAGDDELEFSDDEQEMAYNRSKKKSKQQRQKKKVPTTTDGGHRQLQSYADIMGFGGPAAPSTAQRANNNDTMDDLLNSYMASRPGPHNPTPSSTRTATTTTVKLEHGAAPSTVEQASVQQALARQAVAQRTPATTTVKDEHGVAPVSAQQALAQEAVAQWTPATTTVKLEHGVVPASAQQAVAQPTSAQTAPVQQAPPQQLTPLQQVPVQQAPEQQAPEQQASVKSEVSSSTPASTSSEQKPQSPPPTSFFQSIRSLFSRGPPPSSS</sequence>
<feature type="compositionally biased region" description="Acidic residues" evidence="9">
    <location>
        <begin position="229"/>
        <end position="243"/>
    </location>
</feature>
<evidence type="ECO:0000256" key="3">
    <source>
        <dbReference type="ARBA" id="ARBA00021438"/>
    </source>
</evidence>
<dbReference type="GO" id="GO:0003723">
    <property type="term" value="F:RNA binding"/>
    <property type="evidence" value="ECO:0007669"/>
    <property type="project" value="UniProtKB-KW"/>
</dbReference>
<feature type="compositionally biased region" description="Low complexity" evidence="9">
    <location>
        <begin position="430"/>
        <end position="470"/>
    </location>
</feature>
<dbReference type="AlphaFoldDB" id="A0A163LTT2"/>
<feature type="compositionally biased region" description="Low complexity" evidence="9">
    <location>
        <begin position="318"/>
        <end position="327"/>
    </location>
</feature>
<feature type="region of interest" description="Disordered" evidence="9">
    <location>
        <begin position="225"/>
        <end position="303"/>
    </location>
</feature>
<dbReference type="OrthoDB" id="21550at2759"/>
<dbReference type="EMBL" id="LT551165">
    <property type="protein sequence ID" value="SAL96518.1"/>
    <property type="molecule type" value="Genomic_DNA"/>
</dbReference>
<comment type="subcellular location">
    <subcellularLocation>
        <location evidence="1">Nucleus</location>
    </subcellularLocation>
</comment>
<dbReference type="PANTHER" id="PTHR31633:SF1">
    <property type="entry name" value="H_ACA RIBONUCLEOPROTEIN COMPLEX NON-CORE SUBUNIT NAF1"/>
    <property type="match status" value="1"/>
</dbReference>
<dbReference type="GO" id="GO:0001522">
    <property type="term" value="P:pseudouridine synthesis"/>
    <property type="evidence" value="ECO:0007669"/>
    <property type="project" value="InterPro"/>
</dbReference>
<evidence type="ECO:0000256" key="5">
    <source>
        <dbReference type="ARBA" id="ARBA00022552"/>
    </source>
</evidence>
<dbReference type="InterPro" id="IPR040309">
    <property type="entry name" value="Naf1"/>
</dbReference>
<evidence type="ECO:0000256" key="6">
    <source>
        <dbReference type="ARBA" id="ARBA00022553"/>
    </source>
</evidence>
<feature type="compositionally biased region" description="Basic residues" evidence="9">
    <location>
        <begin position="248"/>
        <end position="262"/>
    </location>
</feature>
<evidence type="ECO:0000256" key="9">
    <source>
        <dbReference type="SAM" id="MobiDB-lite"/>
    </source>
</evidence>
<comment type="similarity">
    <text evidence="2">Belongs to the NAF1 family.</text>
</comment>
<keyword evidence="4" id="KW-0690">Ribosome biogenesis</keyword>
<keyword evidence="7" id="KW-0694">RNA-binding</keyword>
<dbReference type="SUPFAM" id="SSF50447">
    <property type="entry name" value="Translation proteins"/>
    <property type="match status" value="1"/>
</dbReference>
<keyword evidence="6" id="KW-0597">Phosphoprotein</keyword>
<keyword evidence="8" id="KW-0539">Nucleus</keyword>
<evidence type="ECO:0000313" key="11">
    <source>
        <dbReference type="Proteomes" id="UP000078561"/>
    </source>
</evidence>
<dbReference type="InterPro" id="IPR007504">
    <property type="entry name" value="H/ACA_rnp_Gar1/Naf1"/>
</dbReference>
<dbReference type="InterPro" id="IPR038664">
    <property type="entry name" value="Gar1/Naf1_Cbf5-bd_sf"/>
</dbReference>
<feature type="compositionally biased region" description="Polar residues" evidence="9">
    <location>
        <begin position="263"/>
        <end position="275"/>
    </location>
</feature>
<organism evidence="10">
    <name type="scientific">Absidia glauca</name>
    <name type="common">Pin mould</name>
    <dbReference type="NCBI Taxonomy" id="4829"/>
    <lineage>
        <taxon>Eukaryota</taxon>
        <taxon>Fungi</taxon>
        <taxon>Fungi incertae sedis</taxon>
        <taxon>Mucoromycota</taxon>
        <taxon>Mucoromycotina</taxon>
        <taxon>Mucoromycetes</taxon>
        <taxon>Mucorales</taxon>
        <taxon>Cunninghamellaceae</taxon>
        <taxon>Absidia</taxon>
    </lineage>
</organism>
<reference evidence="10" key="1">
    <citation type="submission" date="2016-04" db="EMBL/GenBank/DDBJ databases">
        <authorList>
            <person name="Evans L.H."/>
            <person name="Alamgir A."/>
            <person name="Owens N."/>
            <person name="Weber N.D."/>
            <person name="Virtaneva K."/>
            <person name="Barbian K."/>
            <person name="Babar A."/>
            <person name="Rosenke K."/>
        </authorList>
    </citation>
    <scope>NUCLEOTIDE SEQUENCE [LARGE SCALE GENOMIC DNA]</scope>
    <source>
        <strain evidence="10">CBS 101.48</strain>
    </source>
</reference>
<dbReference type="STRING" id="4829.A0A163LTT2"/>
<dbReference type="InParanoid" id="A0A163LTT2"/>
<feature type="compositionally biased region" description="Acidic residues" evidence="9">
    <location>
        <begin position="79"/>
        <end position="89"/>
    </location>
</feature>
<evidence type="ECO:0000313" key="10">
    <source>
        <dbReference type="EMBL" id="SAL96518.1"/>
    </source>
</evidence>
<evidence type="ECO:0000256" key="4">
    <source>
        <dbReference type="ARBA" id="ARBA00022517"/>
    </source>
</evidence>
<feature type="compositionally biased region" description="Acidic residues" evidence="9">
    <location>
        <begin position="54"/>
        <end position="71"/>
    </location>
</feature>
<dbReference type="InterPro" id="IPR009000">
    <property type="entry name" value="Transl_B-barrel_sf"/>
</dbReference>
<keyword evidence="5" id="KW-0698">rRNA processing</keyword>